<sequence>MLKFECYKNENLDEFCLNLRNKIEQQLKDKIIEIITLDNLNVIILIITVPDQLQTILINQIILNLNIIIKEFDFPIQKTTMLIIIMTKIKYIIYKIQVIKEMGGIKNQLEETLPIESQYQIKKVGSRTFTIGNLTIDKNLLLNLIDLIDLGSKFIPNYYSNYIDIFTFMLYSLNDSLFDFNKKIFFKLQMRSNMNDDRVSTPNIPYISDCLNFELEILKNLNDIKLDLNKNIPSSKLSTLNYFCKNKPVKIVECDKNVGFAILNNQLYDQLCDDHLNNNKYYKEIFEDPLVSSIELINKELEELFTNEDISSSLFYSLVCPTNS</sequence>
<keyword evidence="2" id="KW-1185">Reference proteome</keyword>
<name>A0A814KUF6_9BILA</name>
<gene>
    <name evidence="1" type="ORF">OXX778_LOCUS19101</name>
</gene>
<protein>
    <submittedName>
        <fullName evidence="1">Uncharacterized protein</fullName>
    </submittedName>
</protein>
<reference evidence="1" key="1">
    <citation type="submission" date="2021-02" db="EMBL/GenBank/DDBJ databases">
        <authorList>
            <person name="Nowell W R."/>
        </authorList>
    </citation>
    <scope>NUCLEOTIDE SEQUENCE</scope>
    <source>
        <strain evidence="1">Ploen Becks lab</strain>
    </source>
</reference>
<evidence type="ECO:0000313" key="1">
    <source>
        <dbReference type="EMBL" id="CAF1057037.1"/>
    </source>
</evidence>
<comment type="caution">
    <text evidence="1">The sequence shown here is derived from an EMBL/GenBank/DDBJ whole genome shotgun (WGS) entry which is preliminary data.</text>
</comment>
<dbReference type="EMBL" id="CAJNOC010005613">
    <property type="protein sequence ID" value="CAF1057037.1"/>
    <property type="molecule type" value="Genomic_DNA"/>
</dbReference>
<proteinExistence type="predicted"/>
<evidence type="ECO:0000313" key="2">
    <source>
        <dbReference type="Proteomes" id="UP000663879"/>
    </source>
</evidence>
<dbReference type="AlphaFoldDB" id="A0A814KUF6"/>
<organism evidence="1 2">
    <name type="scientific">Brachionus calyciflorus</name>
    <dbReference type="NCBI Taxonomy" id="104777"/>
    <lineage>
        <taxon>Eukaryota</taxon>
        <taxon>Metazoa</taxon>
        <taxon>Spiralia</taxon>
        <taxon>Gnathifera</taxon>
        <taxon>Rotifera</taxon>
        <taxon>Eurotatoria</taxon>
        <taxon>Monogononta</taxon>
        <taxon>Pseudotrocha</taxon>
        <taxon>Ploima</taxon>
        <taxon>Brachionidae</taxon>
        <taxon>Brachionus</taxon>
    </lineage>
</organism>
<dbReference type="Proteomes" id="UP000663879">
    <property type="component" value="Unassembled WGS sequence"/>
</dbReference>
<accession>A0A814KUF6</accession>